<keyword evidence="3" id="KW-1185">Reference proteome</keyword>
<gene>
    <name evidence="2" type="ORF">HT134_07605</name>
</gene>
<protein>
    <submittedName>
        <fullName evidence="2">Uncharacterized protein</fullName>
    </submittedName>
</protein>
<dbReference type="AlphaFoldDB" id="A0A7Y6MAM8"/>
<proteinExistence type="predicted"/>
<feature type="compositionally biased region" description="Low complexity" evidence="1">
    <location>
        <begin position="26"/>
        <end position="50"/>
    </location>
</feature>
<reference evidence="2 3" key="1">
    <citation type="submission" date="2020-06" db="EMBL/GenBank/DDBJ databases">
        <authorList>
            <person name="Chanama M."/>
        </authorList>
    </citation>
    <scope>NUCLEOTIDE SEQUENCE [LARGE SCALE GENOMIC DNA]</scope>
    <source>
        <strain evidence="2 3">TBRC6557</strain>
    </source>
</reference>
<feature type="region of interest" description="Disordered" evidence="1">
    <location>
        <begin position="159"/>
        <end position="184"/>
    </location>
</feature>
<feature type="region of interest" description="Disordered" evidence="1">
    <location>
        <begin position="1"/>
        <end position="61"/>
    </location>
</feature>
<evidence type="ECO:0000313" key="2">
    <source>
        <dbReference type="EMBL" id="NUW39995.1"/>
    </source>
</evidence>
<sequence length="184" mass="19613">MSETNDRDPRDTDARAADPRADDTRSTGTGRTGQSSRTGQSGQSGQSWQGGQSGRDPIGTVADEARKLFDAIQGQATRHVGRTVLSSFTGSLGGGGRRDQQDVWSEAVSEPHEEYICRACPVCRAIAAQRESGKDVTGHLVAAGGELFAAFRQTLDALSKPAAPRGPREDRERGHDTVQHIDLG</sequence>
<comment type="caution">
    <text evidence="2">The sequence shown here is derived from an EMBL/GenBank/DDBJ whole genome shotgun (WGS) entry which is preliminary data.</text>
</comment>
<dbReference type="Proteomes" id="UP000546126">
    <property type="component" value="Unassembled WGS sequence"/>
</dbReference>
<evidence type="ECO:0000256" key="1">
    <source>
        <dbReference type="SAM" id="MobiDB-lite"/>
    </source>
</evidence>
<dbReference type="RefSeq" id="WP_175599449.1">
    <property type="nucleotide sequence ID" value="NZ_JABWGO010000001.1"/>
</dbReference>
<accession>A0A7Y6MAM8</accession>
<feature type="compositionally biased region" description="Basic and acidic residues" evidence="1">
    <location>
        <begin position="1"/>
        <end position="25"/>
    </location>
</feature>
<dbReference type="EMBL" id="JABWGO010000001">
    <property type="protein sequence ID" value="NUW39995.1"/>
    <property type="molecule type" value="Genomic_DNA"/>
</dbReference>
<feature type="compositionally biased region" description="Basic and acidic residues" evidence="1">
    <location>
        <begin position="166"/>
        <end position="184"/>
    </location>
</feature>
<evidence type="ECO:0000313" key="3">
    <source>
        <dbReference type="Proteomes" id="UP000546126"/>
    </source>
</evidence>
<name>A0A7Y6MAM8_9ACTN</name>
<organism evidence="2 3">
    <name type="scientific">Nonomuraea rhodomycinica</name>
    <dbReference type="NCBI Taxonomy" id="1712872"/>
    <lineage>
        <taxon>Bacteria</taxon>
        <taxon>Bacillati</taxon>
        <taxon>Actinomycetota</taxon>
        <taxon>Actinomycetes</taxon>
        <taxon>Streptosporangiales</taxon>
        <taxon>Streptosporangiaceae</taxon>
        <taxon>Nonomuraea</taxon>
    </lineage>
</organism>